<evidence type="ECO:0000259" key="11">
    <source>
        <dbReference type="PROSITE" id="PS51278"/>
    </source>
</evidence>
<dbReference type="InterPro" id="IPR051786">
    <property type="entry name" value="ASN_synthetase/amidase"/>
</dbReference>
<feature type="domain" description="Glutamine amidotransferase type-2" evidence="11">
    <location>
        <begin position="2"/>
        <end position="216"/>
    </location>
</feature>
<dbReference type="PANTHER" id="PTHR43284">
    <property type="entry name" value="ASPARAGINE SYNTHETASE (GLUTAMINE-HYDROLYZING)"/>
    <property type="match status" value="1"/>
</dbReference>
<keyword evidence="4 9" id="KW-0547">Nucleotide-binding</keyword>
<dbReference type="CDD" id="cd00712">
    <property type="entry name" value="AsnB"/>
    <property type="match status" value="1"/>
</dbReference>
<comment type="similarity">
    <text evidence="2">Belongs to the asparagine synthetase family.</text>
</comment>
<sequence length="569" mass="67321">MCGIVGKITFNNKGFDRNKEIVLINKSLQILYHRGPDNKGYIIDQNIWLGSTRLSIIDLSKKGHQPFHNEDKSIYLVFNGEIYNYKELKKKLIKRHKFVSETDSEVVIHLYEEYGINCSEYLRGMFAFAIWDRRKNELFLARDRVGKKPLKYFYNNKFLIFASELKAFIDYPGVPKEIDYKAIDQFLSLQYIPSPKTGFKGIRKLPPAHFMTVKPNGEVKIKKYWNLDFSHKLNYSEQEWKDIILDKLKESVKLRLRSDVPLGIHLSGGIDSGLVTALASLESNKRLNTFSIGFEEQEYNELPYARLIADKYHTCHHETIIKSDVIDLLPKLAYQYEEPFADPSILPTWYLMKESKKHVTVALNGDGGDENFAGYWRYRMMKYLRYYQYVPFKKFIYQTSKRLYQLAKHRDMSFLSRINFLTLPYSDYKKIYFYLISFIDNHIKEKIYTEEFKNRLKNKSTDYIMAKFDESNNYSDLIDKLLYVDINSYLPETLLTKADIASMANSLELRSPFLDHEFMELVAKMPSKFKQHFFSGKYLLKKIAMNYMPNECINRKKQGFIPPLDIWFR</sequence>
<dbReference type="EC" id="6.3.5.4" evidence="3"/>
<dbReference type="GO" id="GO:0005524">
    <property type="term" value="F:ATP binding"/>
    <property type="evidence" value="ECO:0007669"/>
    <property type="project" value="UniProtKB-KW"/>
</dbReference>
<name>A0A2H0NJ91_9BACT</name>
<dbReference type="Pfam" id="PF13537">
    <property type="entry name" value="GATase_7"/>
    <property type="match status" value="1"/>
</dbReference>
<evidence type="ECO:0000256" key="2">
    <source>
        <dbReference type="ARBA" id="ARBA00005752"/>
    </source>
</evidence>
<dbReference type="GO" id="GO:0006529">
    <property type="term" value="P:asparagine biosynthetic process"/>
    <property type="evidence" value="ECO:0007669"/>
    <property type="project" value="UniProtKB-KW"/>
</dbReference>
<evidence type="ECO:0000313" key="13">
    <source>
        <dbReference type="Proteomes" id="UP000230707"/>
    </source>
</evidence>
<dbReference type="NCBIfam" id="TIGR01536">
    <property type="entry name" value="asn_synth_AEB"/>
    <property type="match status" value="1"/>
</dbReference>
<feature type="active site" description="For GATase activity" evidence="8">
    <location>
        <position position="2"/>
    </location>
</feature>
<feature type="binding site" evidence="9">
    <location>
        <position position="292"/>
    </location>
    <ligand>
        <name>ATP</name>
        <dbReference type="ChEBI" id="CHEBI:30616"/>
    </ligand>
</feature>
<dbReference type="InterPro" id="IPR017932">
    <property type="entry name" value="GATase_2_dom"/>
</dbReference>
<dbReference type="AlphaFoldDB" id="A0A2H0NJ91"/>
<keyword evidence="8" id="KW-0028">Amino-acid biosynthesis</keyword>
<dbReference type="EMBL" id="PCWS01000012">
    <property type="protein sequence ID" value="PIR08917.1"/>
    <property type="molecule type" value="Genomic_DNA"/>
</dbReference>
<evidence type="ECO:0000256" key="3">
    <source>
        <dbReference type="ARBA" id="ARBA00012737"/>
    </source>
</evidence>
<dbReference type="Pfam" id="PF00733">
    <property type="entry name" value="Asn_synthase"/>
    <property type="match status" value="1"/>
</dbReference>
<dbReference type="GO" id="GO:0004066">
    <property type="term" value="F:asparagine synthase (glutamine-hydrolyzing) activity"/>
    <property type="evidence" value="ECO:0007669"/>
    <property type="project" value="UniProtKB-EC"/>
</dbReference>
<feature type="site" description="Important for beta-aspartyl-AMP intermediate formation" evidence="10">
    <location>
        <position position="366"/>
    </location>
</feature>
<comment type="pathway">
    <text evidence="1">Amino-acid biosynthesis; L-asparagine biosynthesis; L-asparagine from L-aspartate (L-Gln route): step 1/1.</text>
</comment>
<comment type="caution">
    <text evidence="12">The sequence shown here is derived from an EMBL/GenBank/DDBJ whole genome shotgun (WGS) entry which is preliminary data.</text>
</comment>
<evidence type="ECO:0000256" key="7">
    <source>
        <dbReference type="ARBA" id="ARBA00048741"/>
    </source>
</evidence>
<keyword evidence="6 8" id="KW-0315">Glutamine amidotransferase</keyword>
<dbReference type="InterPro" id="IPR014729">
    <property type="entry name" value="Rossmann-like_a/b/a_fold"/>
</dbReference>
<dbReference type="InterPro" id="IPR001962">
    <property type="entry name" value="Asn_synthase"/>
</dbReference>
<dbReference type="PROSITE" id="PS51278">
    <property type="entry name" value="GATASE_TYPE_2"/>
    <property type="match status" value="1"/>
</dbReference>
<dbReference type="PANTHER" id="PTHR43284:SF1">
    <property type="entry name" value="ASPARAGINE SYNTHETASE"/>
    <property type="match status" value="1"/>
</dbReference>
<evidence type="ECO:0000256" key="1">
    <source>
        <dbReference type="ARBA" id="ARBA00005187"/>
    </source>
</evidence>
<dbReference type="GO" id="GO:0005829">
    <property type="term" value="C:cytosol"/>
    <property type="evidence" value="ECO:0007669"/>
    <property type="project" value="TreeGrafter"/>
</dbReference>
<gene>
    <name evidence="12" type="primary">asnB</name>
    <name evidence="12" type="ORF">COV53_00460</name>
</gene>
<evidence type="ECO:0000256" key="6">
    <source>
        <dbReference type="ARBA" id="ARBA00022962"/>
    </source>
</evidence>
<evidence type="ECO:0000256" key="5">
    <source>
        <dbReference type="ARBA" id="ARBA00022840"/>
    </source>
</evidence>
<organism evidence="12 13">
    <name type="scientific">Candidatus Gottesmanbacteria bacterium CG11_big_fil_rev_8_21_14_0_20_37_11</name>
    <dbReference type="NCBI Taxonomy" id="1974575"/>
    <lineage>
        <taxon>Bacteria</taxon>
        <taxon>Candidatus Gottesmaniibacteriota</taxon>
    </lineage>
</organism>
<evidence type="ECO:0000256" key="4">
    <source>
        <dbReference type="ARBA" id="ARBA00022741"/>
    </source>
</evidence>
<evidence type="ECO:0000313" key="12">
    <source>
        <dbReference type="EMBL" id="PIR08917.1"/>
    </source>
</evidence>
<evidence type="ECO:0000256" key="9">
    <source>
        <dbReference type="PIRSR" id="PIRSR001589-2"/>
    </source>
</evidence>
<protein>
    <recommendedName>
        <fullName evidence="3">asparagine synthase (glutamine-hydrolyzing)</fullName>
        <ecNumber evidence="3">6.3.5.4</ecNumber>
    </recommendedName>
</protein>
<reference evidence="12 13" key="1">
    <citation type="submission" date="2017-09" db="EMBL/GenBank/DDBJ databases">
        <title>Depth-based differentiation of microbial function through sediment-hosted aquifers and enrichment of novel symbionts in the deep terrestrial subsurface.</title>
        <authorList>
            <person name="Probst A.J."/>
            <person name="Ladd B."/>
            <person name="Jarett J.K."/>
            <person name="Geller-Mcgrath D.E."/>
            <person name="Sieber C.M."/>
            <person name="Emerson J.B."/>
            <person name="Anantharaman K."/>
            <person name="Thomas B.C."/>
            <person name="Malmstrom R."/>
            <person name="Stieglmeier M."/>
            <person name="Klingl A."/>
            <person name="Woyke T."/>
            <person name="Ryan C.M."/>
            <person name="Banfield J.F."/>
        </authorList>
    </citation>
    <scope>NUCLEOTIDE SEQUENCE [LARGE SCALE GENOMIC DNA]</scope>
    <source>
        <strain evidence="12">CG11_big_fil_rev_8_21_14_0_20_37_11</strain>
    </source>
</reference>
<keyword evidence="8" id="KW-0061">Asparagine biosynthesis</keyword>
<evidence type="ECO:0000256" key="8">
    <source>
        <dbReference type="PIRSR" id="PIRSR001589-1"/>
    </source>
</evidence>
<dbReference type="SUPFAM" id="SSF52402">
    <property type="entry name" value="Adenine nucleotide alpha hydrolases-like"/>
    <property type="match status" value="1"/>
</dbReference>
<dbReference type="Gene3D" id="3.60.20.10">
    <property type="entry name" value="Glutamine Phosphoribosylpyrophosphate, subunit 1, domain 1"/>
    <property type="match status" value="1"/>
</dbReference>
<dbReference type="InterPro" id="IPR029055">
    <property type="entry name" value="Ntn_hydrolases_N"/>
</dbReference>
<feature type="binding site" evidence="9">
    <location>
        <position position="103"/>
    </location>
    <ligand>
        <name>L-glutamine</name>
        <dbReference type="ChEBI" id="CHEBI:58359"/>
    </ligand>
</feature>
<dbReference type="InterPro" id="IPR033738">
    <property type="entry name" value="AsnB_N"/>
</dbReference>
<dbReference type="Proteomes" id="UP000230707">
    <property type="component" value="Unassembled WGS sequence"/>
</dbReference>
<dbReference type="InterPro" id="IPR006426">
    <property type="entry name" value="Asn_synth_AEB"/>
</dbReference>
<accession>A0A2H0NJ91</accession>
<comment type="catalytic activity">
    <reaction evidence="7">
        <text>L-aspartate + L-glutamine + ATP + H2O = L-asparagine + L-glutamate + AMP + diphosphate + H(+)</text>
        <dbReference type="Rhea" id="RHEA:12228"/>
        <dbReference type="ChEBI" id="CHEBI:15377"/>
        <dbReference type="ChEBI" id="CHEBI:15378"/>
        <dbReference type="ChEBI" id="CHEBI:29985"/>
        <dbReference type="ChEBI" id="CHEBI:29991"/>
        <dbReference type="ChEBI" id="CHEBI:30616"/>
        <dbReference type="ChEBI" id="CHEBI:33019"/>
        <dbReference type="ChEBI" id="CHEBI:58048"/>
        <dbReference type="ChEBI" id="CHEBI:58359"/>
        <dbReference type="ChEBI" id="CHEBI:456215"/>
        <dbReference type="EC" id="6.3.5.4"/>
    </reaction>
</comment>
<dbReference type="PIRSF" id="PIRSF001589">
    <property type="entry name" value="Asn_synthetase_glu-h"/>
    <property type="match status" value="1"/>
</dbReference>
<dbReference type="SUPFAM" id="SSF56235">
    <property type="entry name" value="N-terminal nucleophile aminohydrolases (Ntn hydrolases)"/>
    <property type="match status" value="1"/>
</dbReference>
<dbReference type="CDD" id="cd01991">
    <property type="entry name" value="Asn_synthase_B_C"/>
    <property type="match status" value="1"/>
</dbReference>
<dbReference type="Gene3D" id="3.40.50.620">
    <property type="entry name" value="HUPs"/>
    <property type="match status" value="1"/>
</dbReference>
<proteinExistence type="inferred from homology"/>
<evidence type="ECO:0000256" key="10">
    <source>
        <dbReference type="PIRSR" id="PIRSR001589-3"/>
    </source>
</evidence>
<feature type="non-terminal residue" evidence="12">
    <location>
        <position position="569"/>
    </location>
</feature>
<keyword evidence="5 9" id="KW-0067">ATP-binding</keyword>